<dbReference type="NCBIfam" id="TIGR03544">
    <property type="entry name" value="DivI1A_domain"/>
    <property type="match status" value="3"/>
</dbReference>
<dbReference type="Proteomes" id="UP001165561">
    <property type="component" value="Unassembled WGS sequence"/>
</dbReference>
<dbReference type="InterPro" id="IPR019933">
    <property type="entry name" value="DivIVA_domain"/>
</dbReference>
<dbReference type="NCBIfam" id="TIGR03543">
    <property type="entry name" value="divI1A_rptt_fam"/>
    <property type="match status" value="1"/>
</dbReference>
<sequence>MTTFPRAGRTRTGYAPEQVDDFFERARSAYEESTLPGPRRPDAVDEDDVRTVAFDLVRQGYETSAVDAALDRLEVAFVQRRRADHISAHGQEAWMEQVADRATTLYPRLLRPAGERFAPPEKGQGYDAASVDALLDRVVAYFDEGEELTAAEVRGATFPPARGDKAYAEGPVDAYLDRVVEVLVAVE</sequence>
<proteinExistence type="predicted"/>
<organism evidence="1 2">
    <name type="scientific">Georgenia halotolerans</name>
    <dbReference type="NCBI Taxonomy" id="3028317"/>
    <lineage>
        <taxon>Bacteria</taxon>
        <taxon>Bacillati</taxon>
        <taxon>Actinomycetota</taxon>
        <taxon>Actinomycetes</taxon>
        <taxon>Micrococcales</taxon>
        <taxon>Bogoriellaceae</taxon>
        <taxon>Georgenia</taxon>
    </lineage>
</organism>
<comment type="caution">
    <text evidence="1">The sequence shown here is derived from an EMBL/GenBank/DDBJ whole genome shotgun (WGS) entry which is preliminary data.</text>
</comment>
<gene>
    <name evidence="1" type="ORF">PU560_01915</name>
</gene>
<dbReference type="InterPro" id="IPR019932">
    <property type="entry name" value="CHP03543"/>
</dbReference>
<name>A0ABT5TT23_9MICO</name>
<evidence type="ECO:0000313" key="2">
    <source>
        <dbReference type="Proteomes" id="UP001165561"/>
    </source>
</evidence>
<evidence type="ECO:0000313" key="1">
    <source>
        <dbReference type="EMBL" id="MDD9205219.1"/>
    </source>
</evidence>
<reference evidence="1" key="1">
    <citation type="submission" date="2023-02" db="EMBL/GenBank/DDBJ databases">
        <title>Georgenia sp.10Sc9-8, isolated from a soil sample collected from the Taklamakan desert.</title>
        <authorList>
            <person name="Liu S."/>
        </authorList>
    </citation>
    <scope>NUCLEOTIDE SEQUENCE</scope>
    <source>
        <strain evidence="1">10Sc9-8</strain>
    </source>
</reference>
<dbReference type="EMBL" id="JARACI010000352">
    <property type="protein sequence ID" value="MDD9205219.1"/>
    <property type="molecule type" value="Genomic_DNA"/>
</dbReference>
<keyword evidence="2" id="KW-1185">Reference proteome</keyword>
<protein>
    <submittedName>
        <fullName evidence="1">DivIVA domain-containing protein</fullName>
    </submittedName>
</protein>
<accession>A0ABT5TT23</accession>